<evidence type="ECO:0000313" key="3">
    <source>
        <dbReference type="Proteomes" id="UP000286976"/>
    </source>
</evidence>
<name>A0A432X7L4_9GAMM</name>
<comment type="caution">
    <text evidence="2">The sequence shown here is derived from an EMBL/GenBank/DDBJ whole genome shotgun (WGS) entry which is preliminary data.</text>
</comment>
<sequence>MCHKQKQQQGSALMVAIFIIVVMSVIGAALVRVLNDSATAGVTETYGARAYHAAQSGIEVFLTELFPHDAPVDSCPARVGHIKDTTAYRVYTFTAPALANCTTTIRCDQTDVTPYVGRHFRIFSTGQCAIGNQRFTRQLLVEARDES</sequence>
<evidence type="ECO:0000313" key="2">
    <source>
        <dbReference type="EMBL" id="RUO42835.1"/>
    </source>
</evidence>
<dbReference type="Proteomes" id="UP000286976">
    <property type="component" value="Unassembled WGS sequence"/>
</dbReference>
<evidence type="ECO:0000256" key="1">
    <source>
        <dbReference type="SAM" id="Phobius"/>
    </source>
</evidence>
<gene>
    <name evidence="2" type="ORF">CWE15_05375</name>
</gene>
<dbReference type="OrthoDB" id="6238374at2"/>
<dbReference type="AlphaFoldDB" id="A0A432X7L4"/>
<keyword evidence="3" id="KW-1185">Reference proteome</keyword>
<keyword evidence="1" id="KW-0812">Transmembrane</keyword>
<organism evidence="2 3">
    <name type="scientific">Aliidiomarina taiwanensis</name>
    <dbReference type="NCBI Taxonomy" id="946228"/>
    <lineage>
        <taxon>Bacteria</taxon>
        <taxon>Pseudomonadati</taxon>
        <taxon>Pseudomonadota</taxon>
        <taxon>Gammaproteobacteria</taxon>
        <taxon>Alteromonadales</taxon>
        <taxon>Idiomarinaceae</taxon>
        <taxon>Aliidiomarina</taxon>
    </lineage>
</organism>
<proteinExistence type="predicted"/>
<dbReference type="RefSeq" id="WP_126757051.1">
    <property type="nucleotide sequence ID" value="NZ_PIPQ01000002.1"/>
</dbReference>
<protein>
    <recommendedName>
        <fullName evidence="4">Type II secretory pathway component</fullName>
    </recommendedName>
</protein>
<accession>A0A432X7L4</accession>
<keyword evidence="1" id="KW-1133">Transmembrane helix</keyword>
<dbReference type="EMBL" id="PIPQ01000002">
    <property type="protein sequence ID" value="RUO42835.1"/>
    <property type="molecule type" value="Genomic_DNA"/>
</dbReference>
<feature type="transmembrane region" description="Helical" evidence="1">
    <location>
        <begin position="12"/>
        <end position="34"/>
    </location>
</feature>
<evidence type="ECO:0008006" key="4">
    <source>
        <dbReference type="Google" id="ProtNLM"/>
    </source>
</evidence>
<reference evidence="2 3" key="1">
    <citation type="journal article" date="2011" name="Front. Microbiol.">
        <title>Genomic signatures of strain selection and enhancement in Bacillus atrophaeus var. globigii, a historical biowarfare simulant.</title>
        <authorList>
            <person name="Gibbons H.S."/>
            <person name="Broomall S.M."/>
            <person name="McNew L.A."/>
            <person name="Daligault H."/>
            <person name="Chapman C."/>
            <person name="Bruce D."/>
            <person name="Karavis M."/>
            <person name="Krepps M."/>
            <person name="McGregor P.A."/>
            <person name="Hong C."/>
            <person name="Park K.H."/>
            <person name="Akmal A."/>
            <person name="Feldman A."/>
            <person name="Lin J.S."/>
            <person name="Chang W.E."/>
            <person name="Higgs B.W."/>
            <person name="Demirev P."/>
            <person name="Lindquist J."/>
            <person name="Liem A."/>
            <person name="Fochler E."/>
            <person name="Read T.D."/>
            <person name="Tapia R."/>
            <person name="Johnson S."/>
            <person name="Bishop-Lilly K.A."/>
            <person name="Detter C."/>
            <person name="Han C."/>
            <person name="Sozhamannan S."/>
            <person name="Rosenzweig C.N."/>
            <person name="Skowronski E.W."/>
        </authorList>
    </citation>
    <scope>NUCLEOTIDE SEQUENCE [LARGE SCALE GENOMIC DNA]</scope>
    <source>
        <strain evidence="2 3">AIT1</strain>
    </source>
</reference>
<keyword evidence="1" id="KW-0472">Membrane</keyword>